<gene>
    <name evidence="2" type="ORF">HUW51_13220</name>
</gene>
<dbReference type="AlphaFoldDB" id="A0A7G7G900"/>
<dbReference type="InterPro" id="IPR012337">
    <property type="entry name" value="RNaseH-like_sf"/>
</dbReference>
<dbReference type="InterPro" id="IPR047768">
    <property type="entry name" value="Tn5p-like"/>
</dbReference>
<name>A0A7G7G900_9BACT</name>
<evidence type="ECO:0000313" key="3">
    <source>
        <dbReference type="Proteomes" id="UP000515237"/>
    </source>
</evidence>
<dbReference type="EMBL" id="CP055156">
    <property type="protein sequence ID" value="QNF33634.1"/>
    <property type="molecule type" value="Genomic_DNA"/>
</dbReference>
<dbReference type="InterPro" id="IPR014737">
    <property type="entry name" value="Transposase_Tn5-like_C"/>
</dbReference>
<feature type="domain" description="Transposase IS4-like" evidence="1">
    <location>
        <begin position="158"/>
        <end position="270"/>
    </location>
</feature>
<dbReference type="RefSeq" id="WP_185270115.1">
    <property type="nucleotide sequence ID" value="NZ_CP055156.1"/>
</dbReference>
<dbReference type="Proteomes" id="UP000515237">
    <property type="component" value="Chromosome"/>
</dbReference>
<keyword evidence="3" id="KW-1185">Reference proteome</keyword>
<dbReference type="GO" id="GO:0006313">
    <property type="term" value="P:DNA transposition"/>
    <property type="evidence" value="ECO:0007669"/>
    <property type="project" value="InterPro"/>
</dbReference>
<sequence length="364" mass="41744">MFHKKRRNKESRKKARNMEESWGSREFQDCAVEDRREAHSLSLLADRLLAHPELAFSSAAGSNLRRAAWRIFSKEEVDLSCGHYRQTAQRCAQQQVVLVSDSESDFYEYLSAPRSANVELLYRVHHLQRYVYYQAERLPLGQVSCRNAVSRSVLLPATKQRQERTAQLQVSWGELVCPPSWDKKGAAIVLWLVKAIEVAPPPGEEPVAWYLLTTSNVGDEATALLLLDYYRKRWIIERWHLVLKDGLQVERLQFNTFQRLSQAIALLSIVAWQLLWLKQLAGQSPDMKAEQVFEPLQVELLEKQTAQKKLSVKVALITIAALAGFTPSKKQPLPGEKTIWRAWHIFTSMCHGYKLAQQKTYGTG</sequence>
<dbReference type="PANTHER" id="PTHR37319">
    <property type="entry name" value="TRANSPOSASE"/>
    <property type="match status" value="1"/>
</dbReference>
<dbReference type="InterPro" id="IPR054836">
    <property type="entry name" value="Tn5_transposase"/>
</dbReference>
<dbReference type="Pfam" id="PF01609">
    <property type="entry name" value="DDE_Tnp_1"/>
    <property type="match status" value="1"/>
</dbReference>
<dbReference type="SUPFAM" id="SSF53098">
    <property type="entry name" value="Ribonuclease H-like"/>
    <property type="match status" value="1"/>
</dbReference>
<dbReference type="GO" id="GO:0003677">
    <property type="term" value="F:DNA binding"/>
    <property type="evidence" value="ECO:0007669"/>
    <property type="project" value="InterPro"/>
</dbReference>
<evidence type="ECO:0000313" key="2">
    <source>
        <dbReference type="EMBL" id="QNF33634.1"/>
    </source>
</evidence>
<dbReference type="Gene3D" id="1.10.740.10">
    <property type="entry name" value="Transferase Inhibitor Protein From Tn5, Chain"/>
    <property type="match status" value="1"/>
</dbReference>
<dbReference type="NCBIfam" id="NF033590">
    <property type="entry name" value="transpos_IS4_3"/>
    <property type="match status" value="1"/>
</dbReference>
<reference evidence="2 3" key="1">
    <citation type="journal article" date="2018" name="Int. J. Syst. Evol. Microbiol.">
        <title>Adhaeribacter swui sp. nov., isolated from wet mud.</title>
        <authorList>
            <person name="Kim D.U."/>
            <person name="Kim K.W."/>
            <person name="Kang M.S."/>
            <person name="Kim J.Y."/>
            <person name="Jang J.H."/>
            <person name="Kim M.K."/>
        </authorList>
    </citation>
    <scope>NUCLEOTIDE SEQUENCE [LARGE SCALE GENOMIC DNA]</scope>
    <source>
        <strain evidence="2 3">KCTC 52873</strain>
    </source>
</reference>
<dbReference type="InterPro" id="IPR002559">
    <property type="entry name" value="Transposase_11"/>
</dbReference>
<dbReference type="KEGG" id="aswu:HUW51_13220"/>
<accession>A0A7G7G900</accession>
<dbReference type="Gene3D" id="3.90.350.10">
    <property type="entry name" value="Transposase Inhibitor Protein From Tn5, Chain A, domain 1"/>
    <property type="match status" value="1"/>
</dbReference>
<organism evidence="2 3">
    <name type="scientific">Adhaeribacter swui</name>
    <dbReference type="NCBI Taxonomy" id="2086471"/>
    <lineage>
        <taxon>Bacteria</taxon>
        <taxon>Pseudomonadati</taxon>
        <taxon>Bacteroidota</taxon>
        <taxon>Cytophagia</taxon>
        <taxon>Cytophagales</taxon>
        <taxon>Hymenobacteraceae</taxon>
        <taxon>Adhaeribacter</taxon>
    </lineage>
</organism>
<proteinExistence type="predicted"/>
<dbReference type="PANTHER" id="PTHR37319:SF1">
    <property type="entry name" value="TRANSPOSASE TN5 DIMERISATION DOMAIN-CONTAINING PROTEIN"/>
    <property type="match status" value="1"/>
</dbReference>
<dbReference type="GO" id="GO:0004803">
    <property type="term" value="F:transposase activity"/>
    <property type="evidence" value="ECO:0007669"/>
    <property type="project" value="InterPro"/>
</dbReference>
<protein>
    <submittedName>
        <fullName evidence="2">IS4 family transposase</fullName>
    </submittedName>
</protein>
<evidence type="ECO:0000259" key="1">
    <source>
        <dbReference type="Pfam" id="PF01609"/>
    </source>
</evidence>